<evidence type="ECO:0000256" key="1">
    <source>
        <dbReference type="SAM" id="MobiDB-lite"/>
    </source>
</evidence>
<feature type="region of interest" description="Disordered" evidence="1">
    <location>
        <begin position="207"/>
        <end position="230"/>
    </location>
</feature>
<dbReference type="OrthoDB" id="5648484at2"/>
<dbReference type="AlphaFoldDB" id="A0A0W0VRU8"/>
<dbReference type="eggNOG" id="ENOG5031EXA">
    <property type="taxonomic scope" value="Bacteria"/>
</dbReference>
<dbReference type="PATRIC" id="fig|45067.4.peg.1071"/>
<evidence type="ECO:0000313" key="2">
    <source>
        <dbReference type="EMBL" id="KTD22908.1"/>
    </source>
</evidence>
<keyword evidence="3" id="KW-1185">Reference proteome</keyword>
<sequence length="230" mass="27242">MKINPESVKALCGENSEVVVYGFKIFKYLELCEAINDLPKMKALHSDDYVFKNEVFDKRQPYSMYSHFKYIINDLVLENYKKQQRGEPITPLIFVVGLDKEEYKTSRIAEREDPYDKGVTLTELRRCYKIAHEFGDQLSDVAEKTFKFVKLTPSTNGYELTVVEPFWKEKEWQQQWSTRKQSTQKQPHSENKYNYWRETYRNLISKSTVEEQKKVGEEKKTEGTSKIDTP</sequence>
<evidence type="ECO:0000313" key="3">
    <source>
        <dbReference type="Proteomes" id="UP000054869"/>
    </source>
</evidence>
<dbReference type="EMBL" id="LNYI01000020">
    <property type="protein sequence ID" value="KTD22908.1"/>
    <property type="molecule type" value="Genomic_DNA"/>
</dbReference>
<comment type="caution">
    <text evidence="2">The sequence shown here is derived from an EMBL/GenBank/DDBJ whole genome shotgun (WGS) entry which is preliminary data.</text>
</comment>
<reference evidence="2 3" key="1">
    <citation type="submission" date="2015-11" db="EMBL/GenBank/DDBJ databases">
        <title>Genomic analysis of 38 Legionella species identifies large and diverse effector repertoires.</title>
        <authorList>
            <person name="Burstein D."/>
            <person name="Amaro F."/>
            <person name="Zusman T."/>
            <person name="Lifshitz Z."/>
            <person name="Cohen O."/>
            <person name="Gilbert J.A."/>
            <person name="Pupko T."/>
            <person name="Shuman H.A."/>
            <person name="Segal G."/>
        </authorList>
    </citation>
    <scope>NUCLEOTIDE SEQUENCE [LARGE SCALE GENOMIC DNA]</scope>
    <source>
        <strain evidence="2 3">ATCC 49751</strain>
    </source>
</reference>
<gene>
    <name evidence="2" type="ORF">Llan_1025</name>
</gene>
<organism evidence="2 3">
    <name type="scientific">Legionella lansingensis</name>
    <dbReference type="NCBI Taxonomy" id="45067"/>
    <lineage>
        <taxon>Bacteria</taxon>
        <taxon>Pseudomonadati</taxon>
        <taxon>Pseudomonadota</taxon>
        <taxon>Gammaproteobacteria</taxon>
        <taxon>Legionellales</taxon>
        <taxon>Legionellaceae</taxon>
        <taxon>Legionella</taxon>
    </lineage>
</organism>
<accession>A0A0W0VRU8</accession>
<dbReference type="RefSeq" id="WP_051546167.1">
    <property type="nucleotide sequence ID" value="NZ_CAAAJD010000016.1"/>
</dbReference>
<feature type="compositionally biased region" description="Basic and acidic residues" evidence="1">
    <location>
        <begin position="208"/>
        <end position="230"/>
    </location>
</feature>
<dbReference type="Proteomes" id="UP000054869">
    <property type="component" value="Unassembled WGS sequence"/>
</dbReference>
<name>A0A0W0VRU8_9GAMM</name>
<proteinExistence type="predicted"/>
<protein>
    <submittedName>
        <fullName evidence="2">Uncharacterized protein</fullName>
    </submittedName>
</protein>